<comment type="caution">
    <text evidence="8">The sequence shown here is derived from an EMBL/GenBank/DDBJ whole genome shotgun (WGS) entry which is preliminary data.</text>
</comment>
<dbReference type="InterPro" id="IPR036909">
    <property type="entry name" value="Cyt_c-like_dom_sf"/>
</dbReference>
<dbReference type="OrthoDB" id="127107at2"/>
<dbReference type="EMBL" id="PUIB01000013">
    <property type="protein sequence ID" value="PQO36544.1"/>
    <property type="molecule type" value="Genomic_DNA"/>
</dbReference>
<dbReference type="Pfam" id="PF07583">
    <property type="entry name" value="PSCyt2"/>
    <property type="match status" value="1"/>
</dbReference>
<dbReference type="PROSITE" id="PS51257">
    <property type="entry name" value="PROKAR_LIPOPROTEIN"/>
    <property type="match status" value="1"/>
</dbReference>
<dbReference type="EMBL" id="PUHZ01000005">
    <property type="protein sequence ID" value="PQO47493.1"/>
    <property type="molecule type" value="Genomic_DNA"/>
</dbReference>
<dbReference type="Pfam" id="PF07587">
    <property type="entry name" value="PSD1"/>
    <property type="match status" value="1"/>
</dbReference>
<evidence type="ECO:0000313" key="9">
    <source>
        <dbReference type="Proteomes" id="UP000237819"/>
    </source>
</evidence>
<protein>
    <recommendedName>
        <fullName evidence="6">Cytochrome c domain-containing protein</fullName>
    </recommendedName>
</protein>
<dbReference type="AlphaFoldDB" id="A0A2S8GSU1"/>
<dbReference type="PANTHER" id="PTHR35889">
    <property type="entry name" value="CYCLOINULO-OLIGOSACCHARIDE FRUCTANOTRANSFERASE-RELATED"/>
    <property type="match status" value="1"/>
</dbReference>
<keyword evidence="2 4" id="KW-0479">Metal-binding</keyword>
<keyword evidence="1 4" id="KW-0349">Heme</keyword>
<dbReference type="InterPro" id="IPR009056">
    <property type="entry name" value="Cyt_c-like_dom"/>
</dbReference>
<accession>A0A2S8GSU1</accession>
<dbReference type="GO" id="GO:0009055">
    <property type="term" value="F:electron transfer activity"/>
    <property type="evidence" value="ECO:0007669"/>
    <property type="project" value="InterPro"/>
</dbReference>
<dbReference type="SUPFAM" id="SSF46626">
    <property type="entry name" value="Cytochrome c"/>
    <property type="match status" value="1"/>
</dbReference>
<dbReference type="RefSeq" id="WP_105334381.1">
    <property type="nucleotide sequence ID" value="NZ_PUHZ01000005.1"/>
</dbReference>
<keyword evidence="5" id="KW-0732">Signal</keyword>
<dbReference type="Proteomes" id="UP000237819">
    <property type="component" value="Unassembled WGS sequence"/>
</dbReference>
<evidence type="ECO:0000313" key="8">
    <source>
        <dbReference type="EMBL" id="PQO47493.1"/>
    </source>
</evidence>
<dbReference type="Proteomes" id="UP000239388">
    <property type="component" value="Unassembled WGS sequence"/>
</dbReference>
<feature type="chain" id="PRO_5033323146" description="Cytochrome c domain-containing protein" evidence="5">
    <location>
        <begin position="29"/>
        <end position="749"/>
    </location>
</feature>
<organism evidence="8 9">
    <name type="scientific">Blastopirellula marina</name>
    <dbReference type="NCBI Taxonomy" id="124"/>
    <lineage>
        <taxon>Bacteria</taxon>
        <taxon>Pseudomonadati</taxon>
        <taxon>Planctomycetota</taxon>
        <taxon>Planctomycetia</taxon>
        <taxon>Pirellulales</taxon>
        <taxon>Pirellulaceae</taxon>
        <taxon>Blastopirellula</taxon>
    </lineage>
</organism>
<evidence type="ECO:0000313" key="10">
    <source>
        <dbReference type="Proteomes" id="UP000239388"/>
    </source>
</evidence>
<evidence type="ECO:0000313" key="7">
    <source>
        <dbReference type="EMBL" id="PQO36544.1"/>
    </source>
</evidence>
<evidence type="ECO:0000256" key="1">
    <source>
        <dbReference type="ARBA" id="ARBA00022617"/>
    </source>
</evidence>
<gene>
    <name evidence="8" type="ORF">C5Y93_05480</name>
    <name evidence="7" type="ORF">C5Y98_12675</name>
</gene>
<dbReference type="InterPro" id="IPR011429">
    <property type="entry name" value="Cyt_c_Planctomycete-type"/>
</dbReference>
<evidence type="ECO:0000259" key="6">
    <source>
        <dbReference type="PROSITE" id="PS51007"/>
    </source>
</evidence>
<sequence>MLLRSFSLLVVAQLASPLIWLSCVSASAEEVAPQVEVSPQHAQEMKAGLALFKESVGQTLSASCLNCHGGESVKADFDLATREKLIASGYIEPGDAENSYLLKLLRHEEEPHMPLRADKLSDETIAAIAKWIDLGAPFDKPLAGEESTAAETSGKPSDFWSLQPLATAAPPAIESDWAKSPIDQFVLDKLNEQGIAPNPTADRRTLIRRAYFDLIGLPPTPAEVAAFVADEDPSAYEKLIDRLLASPQYGERWARHWMDVARFAESFGYEQDTDRKFAYHYRDFLIQALNEDLPYDKFVAWQLAGDEIAPHNPLAQMATGFLGAGAFPTQLTEAEFEQARYDELDDVVATTGTAFLGLTIGCARCHDHKFDPISSADYYRMASTFTTTIRSLAEIDVPTDGEAKPVTVQVNTEGGKKIPHLADGRGFPHFYTSTHFLTRGDVAQKGEVAEFGFPVVLSSGHQRDYWQADEISSESQLSYRRTALANWITDTEEGAGGLLARVMVNRLWHHHFGRGIVATPNDFGVQGEAPTHPQLLDWLAVDLVHNGWQLKRMHKRIMTSQTYMQSAAATPEQLAADPKNGLLWRHTPRRLEGEAVRDSMLAVSGQLDPTMFGPGTLDEGMKRRSVYFFIKRSKLIPTMMLFDWPEHLVSIGSRSETTTAPQALSMMNSPHTRSYADSFAKSLPSGTLEEQITAAYQKAVQRDPNAEELKTAVAFVAAQAERDGKGGQSAALVDLCQALFGLNEFIYID</sequence>
<dbReference type="InterPro" id="IPR011444">
    <property type="entry name" value="DUF1549"/>
</dbReference>
<reference evidence="9 10" key="1">
    <citation type="submission" date="2018-02" db="EMBL/GenBank/DDBJ databases">
        <title>Comparative genomes isolates from brazilian mangrove.</title>
        <authorList>
            <person name="Araujo J.E."/>
            <person name="Taketani R.G."/>
            <person name="Silva M.C.P."/>
            <person name="Loureco M.V."/>
            <person name="Andreote F.D."/>
        </authorList>
    </citation>
    <scope>NUCLEOTIDE SEQUENCE [LARGE SCALE GENOMIC DNA]</scope>
    <source>
        <strain evidence="7 10">NAP PRIS-MGV</strain>
        <strain evidence="8 9">Nap-Phe MGV</strain>
    </source>
</reference>
<feature type="domain" description="Cytochrome c" evidence="6">
    <location>
        <begin position="43"/>
        <end position="136"/>
    </location>
</feature>
<name>A0A2S8GSU1_9BACT</name>
<keyword evidence="3 4" id="KW-0408">Iron</keyword>
<dbReference type="Pfam" id="PF07635">
    <property type="entry name" value="PSCyt1"/>
    <property type="match status" value="1"/>
</dbReference>
<evidence type="ECO:0000256" key="4">
    <source>
        <dbReference type="PROSITE-ProRule" id="PRU00433"/>
    </source>
</evidence>
<evidence type="ECO:0000256" key="2">
    <source>
        <dbReference type="ARBA" id="ARBA00022723"/>
    </source>
</evidence>
<proteinExistence type="predicted"/>
<evidence type="ECO:0000256" key="5">
    <source>
        <dbReference type="SAM" id="SignalP"/>
    </source>
</evidence>
<feature type="signal peptide" evidence="5">
    <location>
        <begin position="1"/>
        <end position="28"/>
    </location>
</feature>
<dbReference type="GO" id="GO:0046872">
    <property type="term" value="F:metal ion binding"/>
    <property type="evidence" value="ECO:0007669"/>
    <property type="project" value="UniProtKB-KW"/>
</dbReference>
<dbReference type="PROSITE" id="PS51007">
    <property type="entry name" value="CYTC"/>
    <property type="match status" value="1"/>
</dbReference>
<dbReference type="PANTHER" id="PTHR35889:SF3">
    <property type="entry name" value="F-BOX DOMAIN-CONTAINING PROTEIN"/>
    <property type="match status" value="1"/>
</dbReference>
<dbReference type="InterPro" id="IPR022655">
    <property type="entry name" value="DUF1553"/>
</dbReference>
<evidence type="ECO:0000256" key="3">
    <source>
        <dbReference type="ARBA" id="ARBA00023004"/>
    </source>
</evidence>
<dbReference type="GO" id="GO:0020037">
    <property type="term" value="F:heme binding"/>
    <property type="evidence" value="ECO:0007669"/>
    <property type="project" value="InterPro"/>
</dbReference>